<sequence>MSTQEHADATSASLPELPDERIDEIENALFADISRERTAQRTRRARWWIGGAAAAAVIVVAAVIAPSVGGLVAGSGGSSDYAVAPGQGQGAPDAGVGANQSSGGNGGKTAGSGTVPGAADSSTGTRDIITTGSATVVVDDVARAAKTIGEDAVARGGYVESMSIGQTGGAIPVEPNTGATKGIATPYPYPDAGGWITVRVPSDQLTAAMSELSSVGEVTASSIDRQDVTEQTVDLRARVKASQTSVDRLTDLMSQATSVSDLIAAESALADRQATLESYQAQLKSLESMIDLSSLTVTLQPKAEPVKADTAGFFDGLIAGWNGLVATLNGLVIALGFVIPWLIVLGVAGLIVWFVIRGARRRRAAPTPPSAAAPEREDVDTAGPST</sequence>
<dbReference type="EMBL" id="BAAAOG010000007">
    <property type="protein sequence ID" value="GAA1964793.1"/>
    <property type="molecule type" value="Genomic_DNA"/>
</dbReference>
<proteinExistence type="predicted"/>
<feature type="domain" description="DUF4349" evidence="3">
    <location>
        <begin position="126"/>
        <end position="353"/>
    </location>
</feature>
<feature type="region of interest" description="Disordered" evidence="1">
    <location>
        <begin position="84"/>
        <end position="126"/>
    </location>
</feature>
<keyword evidence="2" id="KW-0472">Membrane</keyword>
<keyword evidence="2" id="KW-1133">Transmembrane helix</keyword>
<feature type="transmembrane region" description="Helical" evidence="2">
    <location>
        <begin position="45"/>
        <end position="65"/>
    </location>
</feature>
<gene>
    <name evidence="4" type="ORF">GCM10009776_29500</name>
</gene>
<keyword evidence="2" id="KW-0812">Transmembrane</keyword>
<feature type="region of interest" description="Disordered" evidence="1">
    <location>
        <begin position="365"/>
        <end position="386"/>
    </location>
</feature>
<evidence type="ECO:0000256" key="1">
    <source>
        <dbReference type="SAM" id="MobiDB-lite"/>
    </source>
</evidence>
<evidence type="ECO:0000259" key="3">
    <source>
        <dbReference type="Pfam" id="PF14257"/>
    </source>
</evidence>
<comment type="caution">
    <text evidence="4">The sequence shown here is derived from an EMBL/GenBank/DDBJ whole genome shotgun (WGS) entry which is preliminary data.</text>
</comment>
<organism evidence="4 5">
    <name type="scientific">Microbacterium deminutum</name>
    <dbReference type="NCBI Taxonomy" id="344164"/>
    <lineage>
        <taxon>Bacteria</taxon>
        <taxon>Bacillati</taxon>
        <taxon>Actinomycetota</taxon>
        <taxon>Actinomycetes</taxon>
        <taxon>Micrococcales</taxon>
        <taxon>Microbacteriaceae</taxon>
        <taxon>Microbacterium</taxon>
    </lineage>
</organism>
<keyword evidence="5" id="KW-1185">Reference proteome</keyword>
<dbReference type="Proteomes" id="UP001499933">
    <property type="component" value="Unassembled WGS sequence"/>
</dbReference>
<name>A0ABP5CP94_9MICO</name>
<dbReference type="RefSeq" id="WP_344095976.1">
    <property type="nucleotide sequence ID" value="NZ_BAAAOG010000007.1"/>
</dbReference>
<evidence type="ECO:0000313" key="5">
    <source>
        <dbReference type="Proteomes" id="UP001499933"/>
    </source>
</evidence>
<evidence type="ECO:0000256" key="2">
    <source>
        <dbReference type="SAM" id="Phobius"/>
    </source>
</evidence>
<dbReference type="Pfam" id="PF14257">
    <property type="entry name" value="DUF4349"/>
    <property type="match status" value="1"/>
</dbReference>
<dbReference type="InterPro" id="IPR025645">
    <property type="entry name" value="DUF4349"/>
</dbReference>
<reference evidence="5" key="1">
    <citation type="journal article" date="2019" name="Int. J. Syst. Evol. Microbiol.">
        <title>The Global Catalogue of Microorganisms (GCM) 10K type strain sequencing project: providing services to taxonomists for standard genome sequencing and annotation.</title>
        <authorList>
            <consortium name="The Broad Institute Genomics Platform"/>
            <consortium name="The Broad Institute Genome Sequencing Center for Infectious Disease"/>
            <person name="Wu L."/>
            <person name="Ma J."/>
        </authorList>
    </citation>
    <scope>NUCLEOTIDE SEQUENCE [LARGE SCALE GENOMIC DNA]</scope>
    <source>
        <strain evidence="5">JCM 14901</strain>
    </source>
</reference>
<feature type="compositionally biased region" description="Low complexity" evidence="1">
    <location>
        <begin position="84"/>
        <end position="102"/>
    </location>
</feature>
<accession>A0ABP5CP94</accession>
<feature type="region of interest" description="Disordered" evidence="1">
    <location>
        <begin position="1"/>
        <end position="20"/>
    </location>
</feature>
<protein>
    <recommendedName>
        <fullName evidence="3">DUF4349 domain-containing protein</fullName>
    </recommendedName>
</protein>
<feature type="transmembrane region" description="Helical" evidence="2">
    <location>
        <begin position="331"/>
        <end position="356"/>
    </location>
</feature>
<evidence type="ECO:0000313" key="4">
    <source>
        <dbReference type="EMBL" id="GAA1964793.1"/>
    </source>
</evidence>